<accession>A0ABM1SY80</accession>
<keyword evidence="3" id="KW-0690">Ribosome biogenesis</keyword>
<keyword evidence="7" id="KW-1185">Reference proteome</keyword>
<comment type="similarity">
    <text evidence="2">Belongs to the RNA 3'-terminal cyclase family. Type 2 subfamily.</text>
</comment>
<evidence type="ECO:0000256" key="3">
    <source>
        <dbReference type="ARBA" id="ARBA00022517"/>
    </source>
</evidence>
<dbReference type="InterPro" id="IPR000228">
    <property type="entry name" value="RNA3'_term_phos_cyc"/>
</dbReference>
<organism evidence="7 8">
    <name type="scientific">Limulus polyphemus</name>
    <name type="common">Atlantic horseshoe crab</name>
    <dbReference type="NCBI Taxonomy" id="6850"/>
    <lineage>
        <taxon>Eukaryota</taxon>
        <taxon>Metazoa</taxon>
        <taxon>Ecdysozoa</taxon>
        <taxon>Arthropoda</taxon>
        <taxon>Chelicerata</taxon>
        <taxon>Merostomata</taxon>
        <taxon>Xiphosura</taxon>
        <taxon>Limulidae</taxon>
        <taxon>Limulus</taxon>
    </lineage>
</organism>
<dbReference type="Pfam" id="PF05189">
    <property type="entry name" value="RTC_insert"/>
    <property type="match status" value="1"/>
</dbReference>
<evidence type="ECO:0000256" key="4">
    <source>
        <dbReference type="ARBA" id="ARBA00023242"/>
    </source>
</evidence>
<dbReference type="PANTHER" id="PTHR11096:SF1">
    <property type="entry name" value="RNA 3'-TERMINAL PHOSPHATE CYCLASE-LIKE PROTEIN"/>
    <property type="match status" value="1"/>
</dbReference>
<evidence type="ECO:0000259" key="6">
    <source>
        <dbReference type="Pfam" id="PF05189"/>
    </source>
</evidence>
<dbReference type="SUPFAM" id="SSF55205">
    <property type="entry name" value="EPT/RTPC-like"/>
    <property type="match status" value="1"/>
</dbReference>
<dbReference type="Pfam" id="PF01137">
    <property type="entry name" value="RTC"/>
    <property type="match status" value="1"/>
</dbReference>
<dbReference type="InterPro" id="IPR036553">
    <property type="entry name" value="RPTC_insert"/>
</dbReference>
<sequence length="239" mass="26072">MKHFLGTDEGLELKIVSRGMPPDGRGEVHFQCPVRQKLRPVQLLDAGKIKRIRGVAYTVRVSPNIANRLVEAAKGILLQYIPDVYIYTDQHKGKQAGKSPGFGLSLVAETMNGSFLAAESASNPPGSGKGPSIAEDVGKEAAMLLLEEVYRGGYVDSNNQGLACLFMALGQTDVSKILTGPLSPYTMSFLRHMKDFLQIMFKLEVQKKNDEEENLQLGTDKVILTCVGIGFTNLSKKVS</sequence>
<feature type="domain" description="RNA 3'-terminal phosphate cyclase" evidence="5">
    <location>
        <begin position="8"/>
        <end position="202"/>
    </location>
</feature>
<evidence type="ECO:0000256" key="1">
    <source>
        <dbReference type="ARBA" id="ARBA00004604"/>
    </source>
</evidence>
<reference evidence="8" key="1">
    <citation type="submission" date="2025-08" db="UniProtKB">
        <authorList>
            <consortium name="RefSeq"/>
        </authorList>
    </citation>
    <scope>IDENTIFICATION</scope>
    <source>
        <tissue evidence="8">Muscle</tissue>
    </source>
</reference>
<dbReference type="Gene3D" id="3.30.360.20">
    <property type="entry name" value="RNA 3'-terminal phosphate cyclase, insert domain"/>
    <property type="match status" value="1"/>
</dbReference>
<evidence type="ECO:0000259" key="5">
    <source>
        <dbReference type="Pfam" id="PF01137"/>
    </source>
</evidence>
<comment type="subcellular location">
    <subcellularLocation>
        <location evidence="1">Nucleus</location>
        <location evidence="1">Nucleolus</location>
    </subcellularLocation>
</comment>
<evidence type="ECO:0000313" key="7">
    <source>
        <dbReference type="Proteomes" id="UP000694941"/>
    </source>
</evidence>
<dbReference type="RefSeq" id="XP_022248586.1">
    <property type="nucleotide sequence ID" value="XM_022392878.1"/>
</dbReference>
<dbReference type="GeneID" id="106465067"/>
<evidence type="ECO:0000256" key="2">
    <source>
        <dbReference type="ARBA" id="ARBA00007089"/>
    </source>
</evidence>
<dbReference type="InterPro" id="IPR013792">
    <property type="entry name" value="RNA3'P_cycl/enolpyr_Trfase_a/b"/>
</dbReference>
<protein>
    <submittedName>
        <fullName evidence="8">RNA 3'-terminal phosphate cyclase-like protein</fullName>
    </submittedName>
</protein>
<name>A0ABM1SY80_LIMPO</name>
<dbReference type="PANTHER" id="PTHR11096">
    <property type="entry name" value="RNA 3' TERMINAL PHOSPHATE CYCLASE"/>
    <property type="match status" value="1"/>
</dbReference>
<dbReference type="InterPro" id="IPR013791">
    <property type="entry name" value="RNA3'-term_phos_cycl_insert"/>
</dbReference>
<keyword evidence="4" id="KW-0539">Nucleus</keyword>
<dbReference type="Proteomes" id="UP000694941">
    <property type="component" value="Unplaced"/>
</dbReference>
<dbReference type="NCBIfam" id="TIGR03400">
    <property type="entry name" value="18S_RNA_Rcl1p"/>
    <property type="match status" value="1"/>
</dbReference>
<evidence type="ECO:0000313" key="8">
    <source>
        <dbReference type="RefSeq" id="XP_022248586.1"/>
    </source>
</evidence>
<feature type="domain" description="RNA 3'-terminal phosphate cyclase insert" evidence="6">
    <location>
        <begin position="45"/>
        <end position="149"/>
    </location>
</feature>
<dbReference type="InterPro" id="IPR016443">
    <property type="entry name" value="RNA3'_term_phos_cyc_type_2"/>
</dbReference>
<gene>
    <name evidence="8" type="primary">LOC106465067</name>
</gene>
<proteinExistence type="inferred from homology"/>
<dbReference type="InterPro" id="IPR023797">
    <property type="entry name" value="RNA3'_phos_cyclase_dom"/>
</dbReference>